<feature type="compositionally biased region" description="Basic and acidic residues" evidence="7">
    <location>
        <begin position="9"/>
        <end position="20"/>
    </location>
</feature>
<evidence type="ECO:0000259" key="8">
    <source>
        <dbReference type="Pfam" id="PF06414"/>
    </source>
</evidence>
<keyword evidence="3" id="KW-0547">Nucleotide-binding</keyword>
<comment type="caution">
    <text evidence="9">The sequence shown here is derived from an EMBL/GenBank/DDBJ whole genome shotgun (WGS) entry which is preliminary data.</text>
</comment>
<evidence type="ECO:0000256" key="3">
    <source>
        <dbReference type="ARBA" id="ARBA00022741"/>
    </source>
</evidence>
<keyword evidence="10" id="KW-1185">Reference proteome</keyword>
<dbReference type="Pfam" id="PF06414">
    <property type="entry name" value="Zeta_toxin"/>
    <property type="match status" value="1"/>
</dbReference>
<evidence type="ECO:0000313" key="9">
    <source>
        <dbReference type="EMBL" id="PFG21262.1"/>
    </source>
</evidence>
<keyword evidence="4" id="KW-0067">ATP-binding</keyword>
<protein>
    <recommendedName>
        <fullName evidence="5">UDP-N-acetylglucosamine kinase</fullName>
        <ecNumber evidence="2">2.7.1.176</ecNumber>
    </recommendedName>
    <alternativeName>
        <fullName evidence="5">UDP-N-acetylglucosamine kinase</fullName>
    </alternativeName>
</protein>
<reference evidence="9 10" key="1">
    <citation type="submission" date="2017-10" db="EMBL/GenBank/DDBJ databases">
        <title>Sequencing the genomes of 1000 actinobacteria strains.</title>
        <authorList>
            <person name="Klenk H.-P."/>
        </authorList>
    </citation>
    <scope>NUCLEOTIDE SEQUENCE [LARGE SCALE GENOMIC DNA]</scope>
    <source>
        <strain evidence="9 10">DSM 21801</strain>
    </source>
</reference>
<dbReference type="OrthoDB" id="4451554at2"/>
<evidence type="ECO:0000256" key="2">
    <source>
        <dbReference type="ARBA" id="ARBA00011963"/>
    </source>
</evidence>
<feature type="region of interest" description="Disordered" evidence="7">
    <location>
        <begin position="1"/>
        <end position="58"/>
    </location>
</feature>
<dbReference type="InterPro" id="IPR010488">
    <property type="entry name" value="Zeta_toxin_domain"/>
</dbReference>
<comment type="catalytic activity">
    <reaction evidence="6">
        <text>UDP-N-acetyl-alpha-D-glucosamine + ATP = UDP-N-acetyl-alpha-D-glucosamine 3'-phosphate + ADP + H(+)</text>
        <dbReference type="Rhea" id="RHEA:32671"/>
        <dbReference type="ChEBI" id="CHEBI:15378"/>
        <dbReference type="ChEBI" id="CHEBI:30616"/>
        <dbReference type="ChEBI" id="CHEBI:57705"/>
        <dbReference type="ChEBI" id="CHEBI:64353"/>
        <dbReference type="ChEBI" id="CHEBI:456216"/>
        <dbReference type="EC" id="2.7.1.176"/>
    </reaction>
</comment>
<evidence type="ECO:0000256" key="7">
    <source>
        <dbReference type="SAM" id="MobiDB-lite"/>
    </source>
</evidence>
<dbReference type="EC" id="2.7.1.176" evidence="2"/>
<dbReference type="AlphaFoldDB" id="A0A2A9D5N0"/>
<evidence type="ECO:0000256" key="1">
    <source>
        <dbReference type="ARBA" id="ARBA00009104"/>
    </source>
</evidence>
<evidence type="ECO:0000313" key="10">
    <source>
        <dbReference type="Proteomes" id="UP000224915"/>
    </source>
</evidence>
<dbReference type="GO" id="GO:0005524">
    <property type="term" value="F:ATP binding"/>
    <property type="evidence" value="ECO:0007669"/>
    <property type="project" value="UniProtKB-KW"/>
</dbReference>
<feature type="domain" description="Zeta toxin" evidence="8">
    <location>
        <begin position="72"/>
        <end position="249"/>
    </location>
</feature>
<sequence>MSGESFEVAARHRERIREFSRPGAPLDAKGPNASVNQPEWFDPGPEPRGARRQLHRRLSREAIRDVPREYRALVLAGPPGAGKSRVMGNDPSHDPSRWQRIDADEFKAALLHEALRDGSYARVLVPPEVRAAGEAGEPFYPMELASLVHEESSMLAASARREALAAGRNVVLDTVLSKPEAAQVLGRQLHAAGYTVEVVDVEVPQAVSEASIERRWREQYLEAQEASPVSEQHLGGRWVPSEYRRSVFAAPEDPDQRSLSQRSTELLAETCPAVVRYRRFEATAAHVPRELVEEKRRAEVGGELRSVPVAGQFRSASFPGRARGTSSRGEQPRRAPGPASDPGREL</sequence>
<dbReference type="GO" id="GO:0016301">
    <property type="term" value="F:kinase activity"/>
    <property type="evidence" value="ECO:0007669"/>
    <property type="project" value="InterPro"/>
</dbReference>
<proteinExistence type="inferred from homology"/>
<accession>A0A2A9D5N0</accession>
<evidence type="ECO:0000256" key="5">
    <source>
        <dbReference type="ARBA" id="ARBA00032897"/>
    </source>
</evidence>
<evidence type="ECO:0000256" key="6">
    <source>
        <dbReference type="ARBA" id="ARBA00048178"/>
    </source>
</evidence>
<comment type="similarity">
    <text evidence="1">Belongs to the zeta toxin family.</text>
</comment>
<dbReference type="Proteomes" id="UP000224915">
    <property type="component" value="Unassembled WGS sequence"/>
</dbReference>
<dbReference type="SUPFAM" id="SSF52540">
    <property type="entry name" value="P-loop containing nucleoside triphosphate hydrolases"/>
    <property type="match status" value="1"/>
</dbReference>
<gene>
    <name evidence="9" type="ORF">ATL40_2886</name>
</gene>
<dbReference type="Gene3D" id="3.40.50.300">
    <property type="entry name" value="P-loop containing nucleotide triphosphate hydrolases"/>
    <property type="match status" value="1"/>
</dbReference>
<dbReference type="InterPro" id="IPR027417">
    <property type="entry name" value="P-loop_NTPase"/>
</dbReference>
<name>A0A2A9D5N0_9MICO</name>
<evidence type="ECO:0000256" key="4">
    <source>
        <dbReference type="ARBA" id="ARBA00022840"/>
    </source>
</evidence>
<feature type="region of interest" description="Disordered" evidence="7">
    <location>
        <begin position="297"/>
        <end position="346"/>
    </location>
</feature>
<dbReference type="EMBL" id="PDJD01000001">
    <property type="protein sequence ID" value="PFG21262.1"/>
    <property type="molecule type" value="Genomic_DNA"/>
</dbReference>
<organism evidence="9 10">
    <name type="scientific">Serinibacter salmoneus</name>
    <dbReference type="NCBI Taxonomy" id="556530"/>
    <lineage>
        <taxon>Bacteria</taxon>
        <taxon>Bacillati</taxon>
        <taxon>Actinomycetota</taxon>
        <taxon>Actinomycetes</taxon>
        <taxon>Micrococcales</taxon>
        <taxon>Beutenbergiaceae</taxon>
        <taxon>Serinibacter</taxon>
    </lineage>
</organism>